<feature type="transmembrane region" description="Helical" evidence="9">
    <location>
        <begin position="352"/>
        <end position="377"/>
    </location>
</feature>
<comment type="subcellular location">
    <subcellularLocation>
        <location evidence="1">Membrane</location>
        <topology evidence="1">Multi-pass membrane protein</topology>
    </subcellularLocation>
</comment>
<dbReference type="SUPFAM" id="SSF103473">
    <property type="entry name" value="MFS general substrate transporter"/>
    <property type="match status" value="1"/>
</dbReference>
<dbReference type="Pfam" id="PF00083">
    <property type="entry name" value="Sugar_tr"/>
    <property type="match status" value="1"/>
</dbReference>
<evidence type="ECO:0000313" key="11">
    <source>
        <dbReference type="EMBL" id="EPT00583.1"/>
    </source>
</evidence>
<dbReference type="PROSITE" id="PS50850">
    <property type="entry name" value="MFS"/>
    <property type="match status" value="1"/>
</dbReference>
<evidence type="ECO:0000256" key="2">
    <source>
        <dbReference type="ARBA" id="ARBA00010992"/>
    </source>
</evidence>
<dbReference type="GO" id="GO:0005351">
    <property type="term" value="F:carbohydrate:proton symporter activity"/>
    <property type="evidence" value="ECO:0007669"/>
    <property type="project" value="TreeGrafter"/>
</dbReference>
<dbReference type="PANTHER" id="PTHR48022:SF64">
    <property type="entry name" value="MAJOR FACILITATOR SUPERFAMILY (MFS) PROFILE DOMAIN-CONTAINING PROTEIN"/>
    <property type="match status" value="1"/>
</dbReference>
<dbReference type="InterPro" id="IPR003663">
    <property type="entry name" value="Sugar/inositol_transpt"/>
</dbReference>
<evidence type="ECO:0000256" key="7">
    <source>
        <dbReference type="ARBA" id="ARBA00049119"/>
    </source>
</evidence>
<feature type="transmembrane region" description="Helical" evidence="9">
    <location>
        <begin position="383"/>
        <end position="411"/>
    </location>
</feature>
<protein>
    <recommendedName>
        <fullName evidence="10">Major facilitator superfamily (MFS) profile domain-containing protein</fullName>
    </recommendedName>
</protein>
<evidence type="ECO:0000256" key="5">
    <source>
        <dbReference type="ARBA" id="ARBA00022989"/>
    </source>
</evidence>
<feature type="transmembrane region" description="Helical" evidence="9">
    <location>
        <begin position="320"/>
        <end position="345"/>
    </location>
</feature>
<dbReference type="GO" id="GO:0016020">
    <property type="term" value="C:membrane"/>
    <property type="evidence" value="ECO:0007669"/>
    <property type="project" value="UniProtKB-SubCell"/>
</dbReference>
<evidence type="ECO:0000256" key="4">
    <source>
        <dbReference type="ARBA" id="ARBA00022692"/>
    </source>
</evidence>
<keyword evidence="4 9" id="KW-0812">Transmembrane</keyword>
<dbReference type="Gene3D" id="1.20.1250.20">
    <property type="entry name" value="MFS general substrate transporter like domains"/>
    <property type="match status" value="1"/>
</dbReference>
<name>S8E7C6_FOMSC</name>
<comment type="similarity">
    <text evidence="2 8">Belongs to the major facilitator superfamily. Sugar transporter (TC 2.A.1.1) family.</text>
</comment>
<organism evidence="11 12">
    <name type="scientific">Fomitopsis schrenkii</name>
    <name type="common">Brown rot fungus</name>
    <dbReference type="NCBI Taxonomy" id="2126942"/>
    <lineage>
        <taxon>Eukaryota</taxon>
        <taxon>Fungi</taxon>
        <taxon>Dikarya</taxon>
        <taxon>Basidiomycota</taxon>
        <taxon>Agaricomycotina</taxon>
        <taxon>Agaricomycetes</taxon>
        <taxon>Polyporales</taxon>
        <taxon>Fomitopsis</taxon>
    </lineage>
</organism>
<comment type="catalytic activity">
    <reaction evidence="7">
        <text>myo-inositol(out) + H(+)(out) = myo-inositol(in) + H(+)(in)</text>
        <dbReference type="Rhea" id="RHEA:60364"/>
        <dbReference type="ChEBI" id="CHEBI:15378"/>
        <dbReference type="ChEBI" id="CHEBI:17268"/>
    </reaction>
</comment>
<dbReference type="InParanoid" id="S8E7C6"/>
<dbReference type="STRING" id="743788.S8E7C6"/>
<feature type="domain" description="Major facilitator superfamily (MFS) profile" evidence="10">
    <location>
        <begin position="37"/>
        <end position="475"/>
    </location>
</feature>
<dbReference type="HOGENOM" id="CLU_001265_30_13_1"/>
<feature type="transmembrane region" description="Helical" evidence="9">
    <location>
        <begin position="106"/>
        <end position="125"/>
    </location>
</feature>
<proteinExistence type="inferred from homology"/>
<gene>
    <name evidence="11" type="ORF">FOMPIDRAFT_1049619</name>
</gene>
<dbReference type="PANTHER" id="PTHR48022">
    <property type="entry name" value="PLASTIDIC GLUCOSE TRANSPORTER 4"/>
    <property type="match status" value="1"/>
</dbReference>
<feature type="transmembrane region" description="Helical" evidence="9">
    <location>
        <begin position="423"/>
        <end position="440"/>
    </location>
</feature>
<dbReference type="InterPro" id="IPR020846">
    <property type="entry name" value="MFS_dom"/>
</dbReference>
<evidence type="ECO:0000259" key="10">
    <source>
        <dbReference type="PROSITE" id="PS50850"/>
    </source>
</evidence>
<accession>S8E7C6</accession>
<dbReference type="InterPro" id="IPR036259">
    <property type="entry name" value="MFS_trans_sf"/>
</dbReference>
<sequence length="540" mass="59849">MAGGAVAPVGGNAHIALLADPNRKWYNNRRLIFLHFWILLLLITSSTNGFDNSLMNSFQSMPQWEGYFGTPTGGKLGILNAIQNIGSLAGYPFAPYLSDGLGRRTTIWIGATIMLVGVGVQTASYNLNMFIGARFCVGFGLTFAANSAPMLVTEIAYPRYRAPLTSLYNSLWYSGNIIASWVSYGTESLPDTWSWRIPSLLQGLPSAFQFFLVLLAPESPRWLVSKGKDAQALKTLAYYHADGNEQDALVQYEFEEIKAAINLDRQNSANIGWKSLVKTPGNRKRMLLIVAIAWFSQWSGNGLVSFYLNKVFDTIGITDATTQLLITGILAIWNLCWAVFASFLVDTAGRRTLFLVSCSGMVLFFVGQTICSAEYAIHGSPAAGHAVIAFIFLFYAAYDIAFTPLIVSYTVEILPFSIRAKGFNVFNFVVSLALIFNQYVNPIALQNIQWKYYIFYCCWLFFQLVFCYLFIIETKNRTLEETAALFDGEDISARVIEGGGVQADEVRHDEREDGAKVSTLSERVAYTHDSGSSSDEKASA</sequence>
<reference evidence="11 12" key="1">
    <citation type="journal article" date="2012" name="Science">
        <title>The Paleozoic origin of enzymatic lignin decomposition reconstructed from 31 fungal genomes.</title>
        <authorList>
            <person name="Floudas D."/>
            <person name="Binder M."/>
            <person name="Riley R."/>
            <person name="Barry K."/>
            <person name="Blanchette R.A."/>
            <person name="Henrissat B."/>
            <person name="Martinez A.T."/>
            <person name="Otillar R."/>
            <person name="Spatafora J.W."/>
            <person name="Yadav J.S."/>
            <person name="Aerts A."/>
            <person name="Benoit I."/>
            <person name="Boyd A."/>
            <person name="Carlson A."/>
            <person name="Copeland A."/>
            <person name="Coutinho P.M."/>
            <person name="de Vries R.P."/>
            <person name="Ferreira P."/>
            <person name="Findley K."/>
            <person name="Foster B."/>
            <person name="Gaskell J."/>
            <person name="Glotzer D."/>
            <person name="Gorecki P."/>
            <person name="Heitman J."/>
            <person name="Hesse C."/>
            <person name="Hori C."/>
            <person name="Igarashi K."/>
            <person name="Jurgens J.A."/>
            <person name="Kallen N."/>
            <person name="Kersten P."/>
            <person name="Kohler A."/>
            <person name="Kuees U."/>
            <person name="Kumar T.K.A."/>
            <person name="Kuo A."/>
            <person name="LaButti K."/>
            <person name="Larrondo L.F."/>
            <person name="Lindquist E."/>
            <person name="Ling A."/>
            <person name="Lombard V."/>
            <person name="Lucas S."/>
            <person name="Lundell T."/>
            <person name="Martin R."/>
            <person name="McLaughlin D.J."/>
            <person name="Morgenstern I."/>
            <person name="Morin E."/>
            <person name="Murat C."/>
            <person name="Nagy L.G."/>
            <person name="Nolan M."/>
            <person name="Ohm R.A."/>
            <person name="Patyshakuliyeva A."/>
            <person name="Rokas A."/>
            <person name="Ruiz-Duenas F.J."/>
            <person name="Sabat G."/>
            <person name="Salamov A."/>
            <person name="Samejima M."/>
            <person name="Schmutz J."/>
            <person name="Slot J.C."/>
            <person name="St John F."/>
            <person name="Stenlid J."/>
            <person name="Sun H."/>
            <person name="Sun S."/>
            <person name="Syed K."/>
            <person name="Tsang A."/>
            <person name="Wiebenga A."/>
            <person name="Young D."/>
            <person name="Pisabarro A."/>
            <person name="Eastwood D.C."/>
            <person name="Martin F."/>
            <person name="Cullen D."/>
            <person name="Grigoriev I.V."/>
            <person name="Hibbett D.S."/>
        </authorList>
    </citation>
    <scope>NUCLEOTIDE SEQUENCE</scope>
    <source>
        <strain evidence="12">FP-58527</strain>
    </source>
</reference>
<evidence type="ECO:0000256" key="8">
    <source>
        <dbReference type="RuleBase" id="RU003346"/>
    </source>
</evidence>
<dbReference type="InterPro" id="IPR005828">
    <property type="entry name" value="MFS_sugar_transport-like"/>
</dbReference>
<dbReference type="FunFam" id="1.20.1250.20:FF:000117">
    <property type="entry name" value="MFS hexose transporter"/>
    <property type="match status" value="1"/>
</dbReference>
<keyword evidence="6 9" id="KW-0472">Membrane</keyword>
<evidence type="ECO:0000256" key="3">
    <source>
        <dbReference type="ARBA" id="ARBA00022448"/>
    </source>
</evidence>
<dbReference type="eggNOG" id="KOG0254">
    <property type="taxonomic scope" value="Eukaryota"/>
</dbReference>
<feature type="transmembrane region" description="Helical" evidence="9">
    <location>
        <begin position="286"/>
        <end position="308"/>
    </location>
</feature>
<dbReference type="InterPro" id="IPR050360">
    <property type="entry name" value="MFS_Sugar_Transporters"/>
</dbReference>
<dbReference type="EMBL" id="KE504148">
    <property type="protein sequence ID" value="EPT00583.1"/>
    <property type="molecule type" value="Genomic_DNA"/>
</dbReference>
<keyword evidence="5 9" id="KW-1133">Transmembrane helix</keyword>
<evidence type="ECO:0000313" key="12">
    <source>
        <dbReference type="Proteomes" id="UP000015241"/>
    </source>
</evidence>
<evidence type="ECO:0000256" key="1">
    <source>
        <dbReference type="ARBA" id="ARBA00004141"/>
    </source>
</evidence>
<dbReference type="AlphaFoldDB" id="S8E7C6"/>
<evidence type="ECO:0000256" key="9">
    <source>
        <dbReference type="SAM" id="Phobius"/>
    </source>
</evidence>
<keyword evidence="12" id="KW-1185">Reference proteome</keyword>
<feature type="transmembrane region" description="Helical" evidence="9">
    <location>
        <begin position="452"/>
        <end position="471"/>
    </location>
</feature>
<dbReference type="NCBIfam" id="TIGR00879">
    <property type="entry name" value="SP"/>
    <property type="match status" value="1"/>
</dbReference>
<evidence type="ECO:0000256" key="6">
    <source>
        <dbReference type="ARBA" id="ARBA00023136"/>
    </source>
</evidence>
<dbReference type="Proteomes" id="UP000015241">
    <property type="component" value="Unassembled WGS sequence"/>
</dbReference>
<feature type="transmembrane region" description="Helical" evidence="9">
    <location>
        <begin position="31"/>
        <end position="50"/>
    </location>
</feature>
<dbReference type="OrthoDB" id="6133115at2759"/>
<keyword evidence="3 8" id="KW-0813">Transport</keyword>